<name>A0ABQ4A739_9ACTN</name>
<keyword evidence="2" id="KW-1185">Reference proteome</keyword>
<dbReference type="EMBL" id="BOMN01000149">
    <property type="protein sequence ID" value="GIE26681.1"/>
    <property type="molecule type" value="Genomic_DNA"/>
</dbReference>
<evidence type="ECO:0000313" key="1">
    <source>
        <dbReference type="EMBL" id="GIE26681.1"/>
    </source>
</evidence>
<dbReference type="Proteomes" id="UP000603200">
    <property type="component" value="Unassembled WGS sequence"/>
</dbReference>
<accession>A0ABQ4A739</accession>
<sequence length="84" mass="9390">MGWIKDAKAEALAKEARKAIEDGRRVHVVRINVGMTQQQLSGSLAGFAEQIEAVEDAGWVMHDMSFGNDKQGKPEGYFLFRLPR</sequence>
<dbReference type="RefSeq" id="WP_203843581.1">
    <property type="nucleotide sequence ID" value="NZ_BAAATV010000016.1"/>
</dbReference>
<comment type="caution">
    <text evidence="1">The sequence shown here is derived from an EMBL/GenBank/DDBJ whole genome shotgun (WGS) entry which is preliminary data.</text>
</comment>
<proteinExistence type="predicted"/>
<reference evidence="1 2" key="1">
    <citation type="submission" date="2021-01" db="EMBL/GenBank/DDBJ databases">
        <title>Whole genome shotgun sequence of Actinoplanes humidus NBRC 14915.</title>
        <authorList>
            <person name="Komaki H."/>
            <person name="Tamura T."/>
        </authorList>
    </citation>
    <scope>NUCLEOTIDE SEQUENCE [LARGE SCALE GENOMIC DNA]</scope>
    <source>
        <strain evidence="1 2">NBRC 14915</strain>
    </source>
</reference>
<evidence type="ECO:0000313" key="2">
    <source>
        <dbReference type="Proteomes" id="UP000603200"/>
    </source>
</evidence>
<gene>
    <name evidence="1" type="ORF">Ahu01nite_097830</name>
</gene>
<organism evidence="1 2">
    <name type="scientific">Winogradskya humida</name>
    <dbReference type="NCBI Taxonomy" id="113566"/>
    <lineage>
        <taxon>Bacteria</taxon>
        <taxon>Bacillati</taxon>
        <taxon>Actinomycetota</taxon>
        <taxon>Actinomycetes</taxon>
        <taxon>Micromonosporales</taxon>
        <taxon>Micromonosporaceae</taxon>
        <taxon>Winogradskya</taxon>
    </lineage>
</organism>
<protein>
    <submittedName>
        <fullName evidence="1">Uncharacterized protein</fullName>
    </submittedName>
</protein>